<dbReference type="AlphaFoldDB" id="A0A7U7G4F7"/>
<comment type="caution">
    <text evidence="2">The sequence shown here is derived from an EMBL/GenBank/DDBJ whole genome shotgun (WGS) entry which is preliminary data.</text>
</comment>
<sequence length="163" mass="16699">MPPGVGWAPFHLPSTTLRDVPPGEKGKRAGGICPTDEIGTASGRQPGKASGPSPARGGETGRAVLREPEVTGLFKCVNRYCIYNEVIIYSLHGSCSYNLSGSCRADASENFAPAARNGVVSWRTGPGSGPEPAAGFPACKGAGGGRTGGAPQRRKLGFSCPRG</sequence>
<dbReference type="Proteomes" id="UP000027590">
    <property type="component" value="Unassembled WGS sequence"/>
</dbReference>
<reference evidence="2 3" key="1">
    <citation type="journal article" date="2014" name="Genome Biol. Evol.">
        <title>Acetic acid bacteria genomes reveal functional traits for adaptation to life in insect guts.</title>
        <authorList>
            <person name="Chouaia B."/>
            <person name="Gaiarsa S."/>
            <person name="Crotti E."/>
            <person name="Comandatore F."/>
            <person name="Degli Esposti M."/>
            <person name="Ricci I."/>
            <person name="Alma A."/>
            <person name="Favia G."/>
            <person name="Bandi C."/>
            <person name="Daffonchio D."/>
        </authorList>
    </citation>
    <scope>NUCLEOTIDE SEQUENCE [LARGE SCALE GENOMIC DNA]</scope>
    <source>
        <strain evidence="3">AM169</strain>
    </source>
</reference>
<name>A0A7U7G4F7_9PROT</name>
<evidence type="ECO:0000313" key="2">
    <source>
        <dbReference type="EMBL" id="CDG32927.1"/>
    </source>
</evidence>
<evidence type="ECO:0000256" key="1">
    <source>
        <dbReference type="SAM" id="MobiDB-lite"/>
    </source>
</evidence>
<gene>
    <name evidence="2" type="ORF">SACS_0189</name>
</gene>
<accession>A0A7U7G4F7</accession>
<proteinExistence type="predicted"/>
<reference evidence="2 3" key="2">
    <citation type="journal article" date="2014" name="PLoS ONE">
        <title>Evolution of mitochondria reconstructed from the energy metabolism of living bacteria.</title>
        <authorList>
            <person name="Degli Esposti M."/>
            <person name="Chouaia B."/>
            <person name="Comandatore F."/>
            <person name="Crotti E."/>
            <person name="Sassera D."/>
            <person name="Lievens P.M."/>
            <person name="Daffonchio D."/>
            <person name="Bandi C."/>
        </authorList>
    </citation>
    <scope>NUCLEOTIDE SEQUENCE [LARGE SCALE GENOMIC DNA]</scope>
    <source>
        <strain evidence="3">AM169</strain>
    </source>
</reference>
<protein>
    <submittedName>
        <fullName evidence="2">Uncharacterized protein</fullName>
    </submittedName>
</protein>
<feature type="region of interest" description="Disordered" evidence="1">
    <location>
        <begin position="11"/>
        <end position="63"/>
    </location>
</feature>
<evidence type="ECO:0000313" key="3">
    <source>
        <dbReference type="Proteomes" id="UP000027590"/>
    </source>
</evidence>
<feature type="region of interest" description="Disordered" evidence="1">
    <location>
        <begin position="125"/>
        <end position="163"/>
    </location>
</feature>
<organism evidence="2 3">
    <name type="scientific">Parasaccharibacter apium</name>
    <dbReference type="NCBI Taxonomy" id="1510841"/>
    <lineage>
        <taxon>Bacteria</taxon>
        <taxon>Pseudomonadati</taxon>
        <taxon>Pseudomonadota</taxon>
        <taxon>Alphaproteobacteria</taxon>
        <taxon>Acetobacterales</taxon>
        <taxon>Acetobacteraceae</taxon>
        <taxon>Parasaccharibacter</taxon>
    </lineage>
</organism>
<dbReference type="EMBL" id="CBLY010000002">
    <property type="protein sequence ID" value="CDG32927.1"/>
    <property type="molecule type" value="Genomic_DNA"/>
</dbReference>